<dbReference type="PANTHER" id="PTHR46682:SF1">
    <property type="entry name" value="ADHESION G-PROTEIN COUPLED RECEPTOR V1"/>
    <property type="match status" value="1"/>
</dbReference>
<name>A0A9W9YU38_9CNID</name>
<feature type="non-terminal residue" evidence="5">
    <location>
        <position position="853"/>
    </location>
</feature>
<evidence type="ECO:0000259" key="4">
    <source>
        <dbReference type="SMART" id="SM00237"/>
    </source>
</evidence>
<dbReference type="GO" id="GO:0016020">
    <property type="term" value="C:membrane"/>
    <property type="evidence" value="ECO:0007669"/>
    <property type="project" value="InterPro"/>
</dbReference>
<dbReference type="SUPFAM" id="SSF141072">
    <property type="entry name" value="CalX-like"/>
    <property type="match status" value="6"/>
</dbReference>
<dbReference type="OrthoDB" id="2324346at2759"/>
<evidence type="ECO:0000256" key="2">
    <source>
        <dbReference type="ARBA" id="ARBA00022737"/>
    </source>
</evidence>
<evidence type="ECO:0000256" key="3">
    <source>
        <dbReference type="ARBA" id="ARBA00022837"/>
    </source>
</evidence>
<protein>
    <submittedName>
        <fullName evidence="5">Maintenance of organ identity</fullName>
    </submittedName>
</protein>
<dbReference type="AlphaFoldDB" id="A0A9W9YU38"/>
<dbReference type="Proteomes" id="UP001163046">
    <property type="component" value="Unassembled WGS sequence"/>
</dbReference>
<dbReference type="InterPro" id="IPR026919">
    <property type="entry name" value="ADGRV1"/>
</dbReference>
<feature type="domain" description="Calx-beta" evidence="4">
    <location>
        <begin position="747"/>
        <end position="848"/>
    </location>
</feature>
<dbReference type="GO" id="GO:0004930">
    <property type="term" value="F:G protein-coupled receptor activity"/>
    <property type="evidence" value="ECO:0007669"/>
    <property type="project" value="InterPro"/>
</dbReference>
<gene>
    <name evidence="5" type="primary">GPR98_7</name>
    <name evidence="5" type="ORF">OS493_039650</name>
</gene>
<sequence>MSVFVIPGESKHNTESASFEVIRSKGAFGDVSVSWNISANNGADPSLDVSPVSGQVTFLAGDRSEFITIDSLPDSIPEGNKSFTVHLNNISNIAKLGSQREATLIITKNDDPVYFAPPASIQVREGHFANLTIQRGGNGRSVVEVFYQTVDDTATSSSGDYKAQTEQVTFNVGEFQKSISIWVLNDSTPEGVETFKVNLINSTGDTVLHNETTATVSILANDRGTGVFQFASNSLNKTTVESASAEFIVERKTARFGEVWVYWQVLRTFSNGSVSELSPGQEFTNVVGFVTFTNGVSSQVIRLTAVKDGIAELDESFELRLINATGIQTGEDGVISTPFKAFLTISTNDDPNGLFKFAEGSVDIPEDFKPGMEATTTKNLTVLRNQGSWGTVRVAWEVQTAAASLARSDNVYDLFLLGSMSSGVKSVPAQRRPNTETYVLWVNATKGMYGYLLANVAGNMVNFALVLNTTGSNTIADFYYLSNTTEVNFGKDIADNSWHFVAHPFRIIQRWCCLSSRKNGKLQSRSLQDVFRILQYILANSVKEMAKPNKELTPVNGYLTFEPGVTQRRVAISTVDDDTPEDKTPYTVVLYSPLGGARLDTQSAEFKMRLEVLKSDNANGLFGLKTISPIVVRETTNVTVAIERSKGQFGSVTVSWSVFKVSTSVLASDDFILASGSVDFAANENEKNVIIPVNDDTLPELDEHFTLSLTSVSPMDGSTLTSAASLKPGFTEVNITIQESDNPNGLLQFMFDVPDTIGTISPSSSQFNIDTRESAGTLTLHVIRAQGTLGSVKCQWKTVAGTAKSPEDYTDTTGAVEFASGSRNSTINITIIDNNIAELNKTFRVELFNAEGG</sequence>
<dbReference type="SMART" id="SM00237">
    <property type="entry name" value="Calx_beta"/>
    <property type="match status" value="3"/>
</dbReference>
<proteinExistence type="predicted"/>
<accession>A0A9W9YU38</accession>
<dbReference type="EMBL" id="MU827047">
    <property type="protein sequence ID" value="KAJ7369355.1"/>
    <property type="molecule type" value="Genomic_DNA"/>
</dbReference>
<dbReference type="GO" id="GO:0071277">
    <property type="term" value="P:cellular response to calcium ion"/>
    <property type="evidence" value="ECO:0007669"/>
    <property type="project" value="TreeGrafter"/>
</dbReference>
<dbReference type="InterPro" id="IPR003644">
    <property type="entry name" value="Calx_beta"/>
</dbReference>
<dbReference type="GO" id="GO:0005737">
    <property type="term" value="C:cytoplasm"/>
    <property type="evidence" value="ECO:0007669"/>
    <property type="project" value="TreeGrafter"/>
</dbReference>
<keyword evidence="1" id="KW-0732">Signal</keyword>
<comment type="caution">
    <text evidence="5">The sequence shown here is derived from an EMBL/GenBank/DDBJ whole genome shotgun (WGS) entry which is preliminary data.</text>
</comment>
<keyword evidence="2" id="KW-0677">Repeat</keyword>
<evidence type="ECO:0000313" key="5">
    <source>
        <dbReference type="EMBL" id="KAJ7369355.1"/>
    </source>
</evidence>
<keyword evidence="3" id="KW-0106">Calcium</keyword>
<dbReference type="Pfam" id="PF03160">
    <property type="entry name" value="Calx-beta"/>
    <property type="match status" value="6"/>
</dbReference>
<feature type="domain" description="Calx-beta" evidence="4">
    <location>
        <begin position="104"/>
        <end position="200"/>
    </location>
</feature>
<organism evidence="5 6">
    <name type="scientific">Desmophyllum pertusum</name>
    <dbReference type="NCBI Taxonomy" id="174260"/>
    <lineage>
        <taxon>Eukaryota</taxon>
        <taxon>Metazoa</taxon>
        <taxon>Cnidaria</taxon>
        <taxon>Anthozoa</taxon>
        <taxon>Hexacorallia</taxon>
        <taxon>Scleractinia</taxon>
        <taxon>Caryophylliina</taxon>
        <taxon>Caryophylliidae</taxon>
        <taxon>Desmophyllum</taxon>
    </lineage>
</organism>
<keyword evidence="6" id="KW-1185">Reference proteome</keyword>
<dbReference type="Gene3D" id="2.60.40.2030">
    <property type="match status" value="6"/>
</dbReference>
<reference evidence="5" key="1">
    <citation type="submission" date="2023-01" db="EMBL/GenBank/DDBJ databases">
        <title>Genome assembly of the deep-sea coral Lophelia pertusa.</title>
        <authorList>
            <person name="Herrera S."/>
            <person name="Cordes E."/>
        </authorList>
    </citation>
    <scope>NUCLEOTIDE SEQUENCE</scope>
    <source>
        <strain evidence="5">USNM1676648</strain>
        <tissue evidence="5">Polyp</tissue>
    </source>
</reference>
<feature type="domain" description="Calx-beta" evidence="4">
    <location>
        <begin position="609"/>
        <end position="710"/>
    </location>
</feature>
<dbReference type="GO" id="GO:0001965">
    <property type="term" value="F:G-protein alpha-subunit binding"/>
    <property type="evidence" value="ECO:0007669"/>
    <property type="project" value="TreeGrafter"/>
</dbReference>
<evidence type="ECO:0000256" key="1">
    <source>
        <dbReference type="ARBA" id="ARBA00022729"/>
    </source>
</evidence>
<dbReference type="GO" id="GO:0010855">
    <property type="term" value="F:adenylate cyclase inhibitor activity"/>
    <property type="evidence" value="ECO:0007669"/>
    <property type="project" value="TreeGrafter"/>
</dbReference>
<evidence type="ECO:0000313" key="6">
    <source>
        <dbReference type="Proteomes" id="UP001163046"/>
    </source>
</evidence>
<dbReference type="PANTHER" id="PTHR46682">
    <property type="entry name" value="ADHESION G-PROTEIN COUPLED RECEPTOR V1"/>
    <property type="match status" value="1"/>
</dbReference>
<dbReference type="InterPro" id="IPR038081">
    <property type="entry name" value="CalX-like_sf"/>
</dbReference>